<gene>
    <name evidence="1" type="ORF">KIN20_005190</name>
</gene>
<dbReference type="EMBL" id="JAHQIW010000695">
    <property type="protein sequence ID" value="KAJ1349598.1"/>
    <property type="molecule type" value="Genomic_DNA"/>
</dbReference>
<keyword evidence="2" id="KW-1185">Reference proteome</keyword>
<accession>A0AAD5M2V6</accession>
<evidence type="ECO:0000313" key="1">
    <source>
        <dbReference type="EMBL" id="KAJ1349598.1"/>
    </source>
</evidence>
<evidence type="ECO:0000313" key="2">
    <source>
        <dbReference type="Proteomes" id="UP001196413"/>
    </source>
</evidence>
<organism evidence="1 2">
    <name type="scientific">Parelaphostrongylus tenuis</name>
    <name type="common">Meningeal worm</name>
    <dbReference type="NCBI Taxonomy" id="148309"/>
    <lineage>
        <taxon>Eukaryota</taxon>
        <taxon>Metazoa</taxon>
        <taxon>Ecdysozoa</taxon>
        <taxon>Nematoda</taxon>
        <taxon>Chromadorea</taxon>
        <taxon>Rhabditida</taxon>
        <taxon>Rhabditina</taxon>
        <taxon>Rhabditomorpha</taxon>
        <taxon>Strongyloidea</taxon>
        <taxon>Metastrongylidae</taxon>
        <taxon>Parelaphostrongylus</taxon>
    </lineage>
</organism>
<comment type="caution">
    <text evidence="1">The sequence shown here is derived from an EMBL/GenBank/DDBJ whole genome shotgun (WGS) entry which is preliminary data.</text>
</comment>
<reference evidence="1" key="1">
    <citation type="submission" date="2021-06" db="EMBL/GenBank/DDBJ databases">
        <title>Parelaphostrongylus tenuis whole genome reference sequence.</title>
        <authorList>
            <person name="Garwood T.J."/>
            <person name="Larsen P.A."/>
            <person name="Fountain-Jones N.M."/>
            <person name="Garbe J.R."/>
            <person name="Macchietto M.G."/>
            <person name="Kania S.A."/>
            <person name="Gerhold R.W."/>
            <person name="Richards J.E."/>
            <person name="Wolf T.M."/>
        </authorList>
    </citation>
    <scope>NUCLEOTIDE SEQUENCE</scope>
    <source>
        <strain evidence="1">MNPRO001-30</strain>
        <tissue evidence="1">Meninges</tissue>
    </source>
</reference>
<sequence>MRSKQIFSQDNSISNRALLEGSFEGESATRRRKGVHDNAVNCRHSSGNVLHLLSLRSRTPLKQIYGAATKQEDETVSERKVPV</sequence>
<name>A0AAD5M2V6_PARTN</name>
<protein>
    <submittedName>
        <fullName evidence="1">Uncharacterized protein</fullName>
    </submittedName>
</protein>
<dbReference type="AlphaFoldDB" id="A0AAD5M2V6"/>
<dbReference type="Proteomes" id="UP001196413">
    <property type="component" value="Unassembled WGS sequence"/>
</dbReference>
<proteinExistence type="predicted"/>